<dbReference type="OrthoDB" id="430364at2759"/>
<dbReference type="SUPFAM" id="SSF48425">
    <property type="entry name" value="Sec7 domain"/>
    <property type="match status" value="1"/>
</dbReference>
<feature type="domain" description="PH" evidence="2">
    <location>
        <begin position="325"/>
        <end position="440"/>
    </location>
</feature>
<dbReference type="InterPro" id="IPR023394">
    <property type="entry name" value="Sec7_C_sf"/>
</dbReference>
<dbReference type="InterPro" id="IPR035999">
    <property type="entry name" value="Sec7_dom_sf"/>
</dbReference>
<dbReference type="InterPro" id="IPR011993">
    <property type="entry name" value="PH-like_dom_sf"/>
</dbReference>
<gene>
    <name evidence="4" type="ORF">TRFO_41223</name>
</gene>
<dbReference type="Gene3D" id="2.30.29.30">
    <property type="entry name" value="Pleckstrin-homology domain (PH domain)/Phosphotyrosine-binding domain (PTB)"/>
    <property type="match status" value="1"/>
</dbReference>
<dbReference type="SUPFAM" id="SSF50729">
    <property type="entry name" value="PH domain-like"/>
    <property type="match status" value="1"/>
</dbReference>
<evidence type="ECO:0000256" key="1">
    <source>
        <dbReference type="SAM" id="MobiDB-lite"/>
    </source>
</evidence>
<evidence type="ECO:0000313" key="5">
    <source>
        <dbReference type="Proteomes" id="UP000179807"/>
    </source>
</evidence>
<dbReference type="GeneID" id="94848349"/>
<keyword evidence="5" id="KW-1185">Reference proteome</keyword>
<feature type="domain" description="SEC7" evidence="3">
    <location>
        <begin position="39"/>
        <end position="224"/>
    </location>
</feature>
<accession>A0A1J4L282</accession>
<dbReference type="PANTHER" id="PTHR10663:SF395">
    <property type="entry name" value="SEC7 DOMAIN CONTAINING PROTEIN"/>
    <property type="match status" value="1"/>
</dbReference>
<proteinExistence type="predicted"/>
<dbReference type="Proteomes" id="UP000179807">
    <property type="component" value="Unassembled WGS sequence"/>
</dbReference>
<evidence type="ECO:0000259" key="2">
    <source>
        <dbReference type="PROSITE" id="PS50003"/>
    </source>
</evidence>
<dbReference type="Gene3D" id="1.10.1000.11">
    <property type="entry name" value="Arf Nucleotide-binding Site Opener,domain 2"/>
    <property type="match status" value="1"/>
</dbReference>
<dbReference type="GO" id="GO:0005085">
    <property type="term" value="F:guanyl-nucleotide exchange factor activity"/>
    <property type="evidence" value="ECO:0007669"/>
    <property type="project" value="InterPro"/>
</dbReference>
<dbReference type="PROSITE" id="PS50003">
    <property type="entry name" value="PH_DOMAIN"/>
    <property type="match status" value="1"/>
</dbReference>
<dbReference type="InterPro" id="IPR000904">
    <property type="entry name" value="Sec7_dom"/>
</dbReference>
<dbReference type="AlphaFoldDB" id="A0A1J4L282"/>
<dbReference type="SMART" id="SM00222">
    <property type="entry name" value="Sec7"/>
    <property type="match status" value="1"/>
</dbReference>
<dbReference type="Gene3D" id="1.10.220.20">
    <property type="match status" value="1"/>
</dbReference>
<dbReference type="PANTHER" id="PTHR10663">
    <property type="entry name" value="GUANYL-NUCLEOTIDE EXCHANGE FACTOR"/>
    <property type="match status" value="1"/>
</dbReference>
<dbReference type="GO" id="GO:0032012">
    <property type="term" value="P:regulation of ARF protein signal transduction"/>
    <property type="evidence" value="ECO:0007669"/>
    <property type="project" value="InterPro"/>
</dbReference>
<sequence>MIRISHKYFSQKSIAIQSFAKLQKMEVFSTPNQEIISPNIIAEFQEEDRINDAVYRFNIDPKKGIRCLCEVMNTSESPNNIAHLLHTVEGLIGEKIGDFLSYEGNEEIAISYFDEMPFEDNIVDALRTGLSGSMRFPQDSELIDKIILSFARSFFGRFPDSFPSHDVVYVISFAIVLLNSDLHNPQIKYHMTQSQFIENIRGVASESDISDQELIKIYNDIKKCPLTFKKYQKPKKLNKPRSHKPTRFPTPEKTINRHRSESASNLSSLSASEKLDKIEKVSHIRSNSTTKITQPSNKLCKSQKNISASKSQNNERSSVVMAYSNPIAKGFLLKKSQKWHFKWTKRFFVLVNGCLYYFKDISDNHKEKPLGMIQLVDVISFINDGRPTEITIKSINHSNLQAVKFEKHPTIVTNMRSFVLQADSKEEAIRWLYRIKEATVSPNNNSSRSFEGNLVLNQSEYEQEERPLSC</sequence>
<evidence type="ECO:0000313" key="4">
    <source>
        <dbReference type="EMBL" id="OHT17192.1"/>
    </source>
</evidence>
<dbReference type="PROSITE" id="PS50190">
    <property type="entry name" value="SEC7"/>
    <property type="match status" value="1"/>
</dbReference>
<feature type="region of interest" description="Disordered" evidence="1">
    <location>
        <begin position="232"/>
        <end position="269"/>
    </location>
</feature>
<organism evidence="4 5">
    <name type="scientific">Tritrichomonas foetus</name>
    <dbReference type="NCBI Taxonomy" id="1144522"/>
    <lineage>
        <taxon>Eukaryota</taxon>
        <taxon>Metamonada</taxon>
        <taxon>Parabasalia</taxon>
        <taxon>Tritrichomonadida</taxon>
        <taxon>Tritrichomonadidae</taxon>
        <taxon>Tritrichomonas</taxon>
    </lineage>
</organism>
<reference evidence="4" key="1">
    <citation type="submission" date="2016-10" db="EMBL/GenBank/DDBJ databases">
        <authorList>
            <person name="Benchimol M."/>
            <person name="Almeida L.G."/>
            <person name="Vasconcelos A.T."/>
            <person name="Perreira-Neves A."/>
            <person name="Rosa I.A."/>
            <person name="Tasca T."/>
            <person name="Bogo M.R."/>
            <person name="de Souza W."/>
        </authorList>
    </citation>
    <scope>NUCLEOTIDE SEQUENCE [LARGE SCALE GENOMIC DNA]</scope>
    <source>
        <strain evidence="4">K</strain>
    </source>
</reference>
<comment type="caution">
    <text evidence="4">The sequence shown here is derived from an EMBL/GenBank/DDBJ whole genome shotgun (WGS) entry which is preliminary data.</text>
</comment>
<dbReference type="CDD" id="cd00821">
    <property type="entry name" value="PH"/>
    <property type="match status" value="1"/>
</dbReference>
<dbReference type="Pfam" id="PF00169">
    <property type="entry name" value="PH"/>
    <property type="match status" value="1"/>
</dbReference>
<dbReference type="SMART" id="SM00233">
    <property type="entry name" value="PH"/>
    <property type="match status" value="1"/>
</dbReference>
<dbReference type="VEuPathDB" id="TrichDB:TRFO_41223"/>
<protein>
    <submittedName>
        <fullName evidence="4">Uncharacterized protein</fullName>
    </submittedName>
</protein>
<dbReference type="EMBL" id="MLAK01000028">
    <property type="protein sequence ID" value="OHT17192.1"/>
    <property type="molecule type" value="Genomic_DNA"/>
</dbReference>
<dbReference type="RefSeq" id="XP_068370328.1">
    <property type="nucleotide sequence ID" value="XM_068513645.1"/>
</dbReference>
<evidence type="ECO:0000259" key="3">
    <source>
        <dbReference type="PROSITE" id="PS50190"/>
    </source>
</evidence>
<feature type="compositionally biased region" description="Basic residues" evidence="1">
    <location>
        <begin position="232"/>
        <end position="246"/>
    </location>
</feature>
<dbReference type="Pfam" id="PF01369">
    <property type="entry name" value="Sec7"/>
    <property type="match status" value="1"/>
</dbReference>
<dbReference type="InterPro" id="IPR001849">
    <property type="entry name" value="PH_domain"/>
</dbReference>
<name>A0A1J4L282_9EUKA</name>
<feature type="region of interest" description="Disordered" evidence="1">
    <location>
        <begin position="286"/>
        <end position="314"/>
    </location>
</feature>